<dbReference type="AlphaFoldDB" id="A0A9J5ZH30"/>
<sequence>VNAIQQPQGNAHGYQHQAPRKKSNNMSMEEMLKKIMVDQAQISCLELTDPVRKWQLLVRGSVFGVGRMYLPHPQYQRAKPGGSGDSLVREFPQILRRIHELHMEFIFVEPGECN</sequence>
<keyword evidence="3" id="KW-1185">Reference proteome</keyword>
<dbReference type="OrthoDB" id="10518781at2759"/>
<evidence type="ECO:0000313" key="2">
    <source>
        <dbReference type="EMBL" id="KAG5610812.1"/>
    </source>
</evidence>
<reference evidence="2 3" key="1">
    <citation type="submission" date="2020-09" db="EMBL/GenBank/DDBJ databases">
        <title>De no assembly of potato wild relative species, Solanum commersonii.</title>
        <authorList>
            <person name="Cho K."/>
        </authorList>
    </citation>
    <scope>NUCLEOTIDE SEQUENCE [LARGE SCALE GENOMIC DNA]</scope>
    <source>
        <strain evidence="2">LZ3.2</strain>
        <tissue evidence="2">Leaf</tissue>
    </source>
</reference>
<evidence type="ECO:0000313" key="3">
    <source>
        <dbReference type="Proteomes" id="UP000824120"/>
    </source>
</evidence>
<organism evidence="2 3">
    <name type="scientific">Solanum commersonii</name>
    <name type="common">Commerson's wild potato</name>
    <name type="synonym">Commerson's nightshade</name>
    <dbReference type="NCBI Taxonomy" id="4109"/>
    <lineage>
        <taxon>Eukaryota</taxon>
        <taxon>Viridiplantae</taxon>
        <taxon>Streptophyta</taxon>
        <taxon>Embryophyta</taxon>
        <taxon>Tracheophyta</taxon>
        <taxon>Spermatophyta</taxon>
        <taxon>Magnoliopsida</taxon>
        <taxon>eudicotyledons</taxon>
        <taxon>Gunneridae</taxon>
        <taxon>Pentapetalae</taxon>
        <taxon>asterids</taxon>
        <taxon>lamiids</taxon>
        <taxon>Solanales</taxon>
        <taxon>Solanaceae</taxon>
        <taxon>Solanoideae</taxon>
        <taxon>Solaneae</taxon>
        <taxon>Solanum</taxon>
    </lineage>
</organism>
<accession>A0A9J5ZH30</accession>
<feature type="non-terminal residue" evidence="2">
    <location>
        <position position="114"/>
    </location>
</feature>
<dbReference type="EMBL" id="JACXVP010000004">
    <property type="protein sequence ID" value="KAG5610812.1"/>
    <property type="molecule type" value="Genomic_DNA"/>
</dbReference>
<protein>
    <submittedName>
        <fullName evidence="2">Uncharacterized protein</fullName>
    </submittedName>
</protein>
<feature type="region of interest" description="Disordered" evidence="1">
    <location>
        <begin position="1"/>
        <end position="26"/>
    </location>
</feature>
<name>A0A9J5ZH30_SOLCO</name>
<evidence type="ECO:0000256" key="1">
    <source>
        <dbReference type="SAM" id="MobiDB-lite"/>
    </source>
</evidence>
<comment type="caution">
    <text evidence="2">The sequence shown here is derived from an EMBL/GenBank/DDBJ whole genome shotgun (WGS) entry which is preliminary data.</text>
</comment>
<gene>
    <name evidence="2" type="ORF">H5410_022093</name>
</gene>
<dbReference type="Proteomes" id="UP000824120">
    <property type="component" value="Chromosome 4"/>
</dbReference>
<proteinExistence type="predicted"/>